<organism evidence="1 2">
    <name type="scientific">Kitasatospora herbaricolor</name>
    <dbReference type="NCBI Taxonomy" id="68217"/>
    <lineage>
        <taxon>Bacteria</taxon>
        <taxon>Bacillati</taxon>
        <taxon>Actinomycetota</taxon>
        <taxon>Actinomycetes</taxon>
        <taxon>Kitasatosporales</taxon>
        <taxon>Streptomycetaceae</taxon>
        <taxon>Kitasatospora</taxon>
    </lineage>
</organism>
<name>A0ABZ1WHG0_9ACTN</name>
<dbReference type="Proteomes" id="UP001432014">
    <property type="component" value="Chromosome"/>
</dbReference>
<protein>
    <submittedName>
        <fullName evidence="1">Uncharacterized protein</fullName>
    </submittedName>
</protein>
<evidence type="ECO:0000313" key="1">
    <source>
        <dbReference type="EMBL" id="WUS60371.1"/>
    </source>
</evidence>
<accession>A0ABZ1WHG0</accession>
<proteinExistence type="predicted"/>
<reference evidence="1 2" key="1">
    <citation type="submission" date="2022-10" db="EMBL/GenBank/DDBJ databases">
        <title>The complete genomes of actinobacterial strains from the NBC collection.</title>
        <authorList>
            <person name="Joergensen T.S."/>
            <person name="Alvarez Arevalo M."/>
            <person name="Sterndorff E.B."/>
            <person name="Faurdal D."/>
            <person name="Vuksanovic O."/>
            <person name="Mourched A.-S."/>
            <person name="Charusanti P."/>
            <person name="Shaw S."/>
            <person name="Blin K."/>
            <person name="Weber T."/>
        </authorList>
    </citation>
    <scope>NUCLEOTIDE SEQUENCE [LARGE SCALE GENOMIC DNA]</scope>
    <source>
        <strain evidence="1 2">NBC_01247</strain>
    </source>
</reference>
<dbReference type="EMBL" id="CP108482">
    <property type="protein sequence ID" value="WUS60371.1"/>
    <property type="molecule type" value="Genomic_DNA"/>
</dbReference>
<evidence type="ECO:0000313" key="2">
    <source>
        <dbReference type="Proteomes" id="UP001432014"/>
    </source>
</evidence>
<dbReference type="RefSeq" id="WP_329493534.1">
    <property type="nucleotide sequence ID" value="NZ_CP108460.1"/>
</dbReference>
<keyword evidence="2" id="KW-1185">Reference proteome</keyword>
<gene>
    <name evidence="1" type="ORF">OG469_35720</name>
</gene>
<sequence>MASFDGAFLTNSRGFAALGRIDTVHLPLDASLLATARRLHGEAPWNEI</sequence>